<dbReference type="InterPro" id="IPR036097">
    <property type="entry name" value="HisK_dim/P_sf"/>
</dbReference>
<dbReference type="EMBL" id="CP018889">
    <property type="protein sequence ID" value="AUI69742.1"/>
    <property type="molecule type" value="Genomic_DNA"/>
</dbReference>
<keyword evidence="3 6" id="KW-0597">Phosphoprotein</keyword>
<evidence type="ECO:0000313" key="10">
    <source>
        <dbReference type="EMBL" id="AUI69742.1"/>
    </source>
</evidence>
<dbReference type="GO" id="GO:0005886">
    <property type="term" value="C:plasma membrane"/>
    <property type="evidence" value="ECO:0007669"/>
    <property type="project" value="UniProtKB-ARBA"/>
</dbReference>
<protein>
    <recommendedName>
        <fullName evidence="2">histidine kinase</fullName>
        <ecNumber evidence="2">2.7.13.3</ecNumber>
    </recommendedName>
</protein>
<dbReference type="SUPFAM" id="SSF47384">
    <property type="entry name" value="Homodimeric domain of signal transducing histidine kinase"/>
    <property type="match status" value="1"/>
</dbReference>
<keyword evidence="7" id="KW-0175">Coiled coil</keyword>
<dbReference type="InterPro" id="IPR036890">
    <property type="entry name" value="HATPase_C_sf"/>
</dbReference>
<reference evidence="11" key="1">
    <citation type="submission" date="2016-12" db="EMBL/GenBank/DDBJ databases">
        <title>Complete Genome Sequence of Beggiatoa leptomitiformis D-401.</title>
        <authorList>
            <person name="Fomenkov A."/>
            <person name="Vincze T."/>
            <person name="Grabovich M."/>
            <person name="Anton B.P."/>
            <person name="Dubinina G."/>
            <person name="Orlova M."/>
            <person name="Belousova E."/>
            <person name="Roberts R.J."/>
        </authorList>
    </citation>
    <scope>NUCLEOTIDE SEQUENCE [LARGE SCALE GENOMIC DNA]</scope>
    <source>
        <strain evidence="11">D-401</strain>
    </source>
</reference>
<keyword evidence="11" id="KW-1185">Reference proteome</keyword>
<evidence type="ECO:0000256" key="4">
    <source>
        <dbReference type="ARBA" id="ARBA00022679"/>
    </source>
</evidence>
<dbReference type="Gene3D" id="3.40.50.2300">
    <property type="match status" value="1"/>
</dbReference>
<dbReference type="InterPro" id="IPR003594">
    <property type="entry name" value="HATPase_dom"/>
</dbReference>
<dbReference type="GO" id="GO:0009927">
    <property type="term" value="F:histidine phosphotransfer kinase activity"/>
    <property type="evidence" value="ECO:0007669"/>
    <property type="project" value="TreeGrafter"/>
</dbReference>
<dbReference type="AlphaFoldDB" id="A0A2N9YGT9"/>
<dbReference type="CDD" id="cd00082">
    <property type="entry name" value="HisKA"/>
    <property type="match status" value="1"/>
</dbReference>
<dbReference type="PROSITE" id="PS50109">
    <property type="entry name" value="HIS_KIN"/>
    <property type="match status" value="1"/>
</dbReference>
<organism evidence="10 11">
    <name type="scientific">Beggiatoa leptomitoformis</name>
    <dbReference type="NCBI Taxonomy" id="288004"/>
    <lineage>
        <taxon>Bacteria</taxon>
        <taxon>Pseudomonadati</taxon>
        <taxon>Pseudomonadota</taxon>
        <taxon>Gammaproteobacteria</taxon>
        <taxon>Thiotrichales</taxon>
        <taxon>Thiotrichaceae</taxon>
        <taxon>Beggiatoa</taxon>
    </lineage>
</organism>
<evidence type="ECO:0000256" key="7">
    <source>
        <dbReference type="SAM" id="Coils"/>
    </source>
</evidence>
<name>A0A2N9YGT9_9GAMM</name>
<dbReference type="InterPro" id="IPR011006">
    <property type="entry name" value="CheY-like_superfamily"/>
</dbReference>
<evidence type="ECO:0000256" key="5">
    <source>
        <dbReference type="ARBA" id="ARBA00022777"/>
    </source>
</evidence>
<dbReference type="PRINTS" id="PR00344">
    <property type="entry name" value="BCTRLSENSOR"/>
</dbReference>
<dbReference type="InterPro" id="IPR004358">
    <property type="entry name" value="Sig_transdc_His_kin-like_C"/>
</dbReference>
<dbReference type="Gene3D" id="3.30.565.10">
    <property type="entry name" value="Histidine kinase-like ATPase, C-terminal domain"/>
    <property type="match status" value="1"/>
</dbReference>
<dbReference type="FunFam" id="3.30.565.10:FF:000006">
    <property type="entry name" value="Sensor histidine kinase WalK"/>
    <property type="match status" value="1"/>
</dbReference>
<evidence type="ECO:0000313" key="11">
    <source>
        <dbReference type="Proteomes" id="UP000234271"/>
    </source>
</evidence>
<feature type="domain" description="Response regulatory" evidence="9">
    <location>
        <begin position="43"/>
        <end position="167"/>
    </location>
</feature>
<sequence length="440" mass="50429">MVIGGYLITMSTASYLSEAKTEDTIRFMDDEPNEPVERTESWKVLVVDDDKYIHQITHIALDKFIFRHKSLIILSAYSASEAREILAKNHDIAVILLDVVMETSDAGLVLVEYIREVCGNHFVQIVLRTGQPGYAPEKDVISKYEINYYANKTELTAQKLFAVMTSSLRSYCNIMTLEAYRQNLELMVQARTCELREKNEQLMQLNQEKNEFLSIAAHDIKNPLSNIKVYAEEIETDYDKLSKIDVVKFARLIQHSSLQMFNLVKDLLDVNRIESGVMSFTMRKMDLLPLVRSLVAQYKRRAEEKNIQLVLIAENASYLIHADEMRINQILENLISNAVKYSTHHKQVTIQLDADEYKVRCTVADEGPGLSHEDQHKLFGKFTRLTPRPTGNEYSSGLGLFIVKKLTEAQLGRVWCNSIINQGSQFIVEFALDTKPLSFR</sequence>
<feature type="coiled-coil region" evidence="7">
    <location>
        <begin position="188"/>
        <end position="215"/>
    </location>
</feature>
<dbReference type="GO" id="GO:0000155">
    <property type="term" value="F:phosphorelay sensor kinase activity"/>
    <property type="evidence" value="ECO:0007669"/>
    <property type="project" value="InterPro"/>
</dbReference>
<dbReference type="Gene3D" id="1.10.287.130">
    <property type="match status" value="1"/>
</dbReference>
<dbReference type="Proteomes" id="UP000234271">
    <property type="component" value="Chromosome"/>
</dbReference>
<dbReference type="PROSITE" id="PS50110">
    <property type="entry name" value="RESPONSE_REGULATORY"/>
    <property type="match status" value="1"/>
</dbReference>
<evidence type="ECO:0000256" key="3">
    <source>
        <dbReference type="ARBA" id="ARBA00022553"/>
    </source>
</evidence>
<evidence type="ECO:0000259" key="8">
    <source>
        <dbReference type="PROSITE" id="PS50109"/>
    </source>
</evidence>
<evidence type="ECO:0000256" key="6">
    <source>
        <dbReference type="PROSITE-ProRule" id="PRU00169"/>
    </source>
</evidence>
<dbReference type="KEGG" id="blep:AL038_09990"/>
<keyword evidence="5" id="KW-0418">Kinase</keyword>
<dbReference type="SUPFAM" id="SSF52172">
    <property type="entry name" value="CheY-like"/>
    <property type="match status" value="1"/>
</dbReference>
<evidence type="ECO:0000256" key="1">
    <source>
        <dbReference type="ARBA" id="ARBA00000085"/>
    </source>
</evidence>
<dbReference type="Pfam" id="PF02518">
    <property type="entry name" value="HATPase_c"/>
    <property type="match status" value="1"/>
</dbReference>
<dbReference type="Pfam" id="PF00512">
    <property type="entry name" value="HisKA"/>
    <property type="match status" value="1"/>
</dbReference>
<accession>A0A2N9YGT9</accession>
<dbReference type="STRING" id="288004.AL038_09990"/>
<dbReference type="CDD" id="cd00075">
    <property type="entry name" value="HATPase"/>
    <property type="match status" value="1"/>
</dbReference>
<feature type="modified residue" description="4-aspartylphosphate" evidence="6">
    <location>
        <position position="98"/>
    </location>
</feature>
<dbReference type="InterPro" id="IPR001789">
    <property type="entry name" value="Sig_transdc_resp-reg_receiver"/>
</dbReference>
<dbReference type="PANTHER" id="PTHR43047">
    <property type="entry name" value="TWO-COMPONENT HISTIDINE PROTEIN KINASE"/>
    <property type="match status" value="1"/>
</dbReference>
<dbReference type="InterPro" id="IPR005467">
    <property type="entry name" value="His_kinase_dom"/>
</dbReference>
<keyword evidence="4" id="KW-0808">Transferase</keyword>
<dbReference type="SMART" id="SM00387">
    <property type="entry name" value="HATPase_c"/>
    <property type="match status" value="1"/>
</dbReference>
<comment type="catalytic activity">
    <reaction evidence="1">
        <text>ATP + protein L-histidine = ADP + protein N-phospho-L-histidine.</text>
        <dbReference type="EC" id="2.7.13.3"/>
    </reaction>
</comment>
<dbReference type="PANTHER" id="PTHR43047:SF72">
    <property type="entry name" value="OSMOSENSING HISTIDINE PROTEIN KINASE SLN1"/>
    <property type="match status" value="1"/>
</dbReference>
<feature type="domain" description="Histidine kinase" evidence="8">
    <location>
        <begin position="215"/>
        <end position="434"/>
    </location>
</feature>
<evidence type="ECO:0000259" key="9">
    <source>
        <dbReference type="PROSITE" id="PS50110"/>
    </source>
</evidence>
<dbReference type="SUPFAM" id="SSF55874">
    <property type="entry name" value="ATPase domain of HSP90 chaperone/DNA topoisomerase II/histidine kinase"/>
    <property type="match status" value="1"/>
</dbReference>
<gene>
    <name evidence="10" type="ORF">BLE401_14290</name>
</gene>
<proteinExistence type="predicted"/>
<dbReference type="EC" id="2.7.13.3" evidence="2"/>
<dbReference type="InterPro" id="IPR003661">
    <property type="entry name" value="HisK_dim/P_dom"/>
</dbReference>
<evidence type="ECO:0000256" key="2">
    <source>
        <dbReference type="ARBA" id="ARBA00012438"/>
    </source>
</evidence>
<dbReference type="SMART" id="SM00388">
    <property type="entry name" value="HisKA"/>
    <property type="match status" value="1"/>
</dbReference>